<name>A0ACB1B2Y0_MELEN</name>
<dbReference type="EMBL" id="CAVMJV010000175">
    <property type="protein sequence ID" value="CAK5120292.1"/>
    <property type="molecule type" value="Genomic_DNA"/>
</dbReference>
<keyword evidence="2" id="KW-1185">Reference proteome</keyword>
<accession>A0ACB1B2Y0</accession>
<proteinExistence type="predicted"/>
<comment type="caution">
    <text evidence="1">The sequence shown here is derived from an EMBL/GenBank/DDBJ whole genome shotgun (WGS) entry which is preliminary data.</text>
</comment>
<dbReference type="Proteomes" id="UP001497535">
    <property type="component" value="Unassembled WGS sequence"/>
</dbReference>
<protein>
    <submittedName>
        <fullName evidence="1">Uncharacterized protein</fullName>
    </submittedName>
</protein>
<sequence length="70" mass="8323">MVTFSNISIIRNYYIDLANLLPIFGLWRSASGSRVTFRLIQLPTETHANRYLNFLNYVREQLRHTNMVDF</sequence>
<evidence type="ECO:0000313" key="2">
    <source>
        <dbReference type="Proteomes" id="UP001497535"/>
    </source>
</evidence>
<gene>
    <name evidence="1" type="ORF">MENTE1834_LOCUS46710</name>
</gene>
<evidence type="ECO:0000313" key="1">
    <source>
        <dbReference type="EMBL" id="CAK5120292.1"/>
    </source>
</evidence>
<reference evidence="1" key="1">
    <citation type="submission" date="2023-11" db="EMBL/GenBank/DDBJ databases">
        <authorList>
            <person name="Poullet M."/>
        </authorList>
    </citation>
    <scope>NUCLEOTIDE SEQUENCE</scope>
    <source>
        <strain evidence="1">E1834</strain>
    </source>
</reference>
<organism evidence="1 2">
    <name type="scientific">Meloidogyne enterolobii</name>
    <name type="common">Root-knot nematode worm</name>
    <name type="synonym">Meloidogyne mayaguensis</name>
    <dbReference type="NCBI Taxonomy" id="390850"/>
    <lineage>
        <taxon>Eukaryota</taxon>
        <taxon>Metazoa</taxon>
        <taxon>Ecdysozoa</taxon>
        <taxon>Nematoda</taxon>
        <taxon>Chromadorea</taxon>
        <taxon>Rhabditida</taxon>
        <taxon>Tylenchina</taxon>
        <taxon>Tylenchomorpha</taxon>
        <taxon>Tylenchoidea</taxon>
        <taxon>Meloidogynidae</taxon>
        <taxon>Meloidogyninae</taxon>
        <taxon>Meloidogyne</taxon>
    </lineage>
</organism>